<protein>
    <submittedName>
        <fullName evidence="1">Uncharacterized protein</fullName>
    </submittedName>
</protein>
<gene>
    <name evidence="1" type="ORF">HMPREF3233_01361</name>
</gene>
<accession>A0A133S3U5</accession>
<name>A0A133S3U5_9FIRM</name>
<reference evidence="1 2" key="1">
    <citation type="submission" date="2016-01" db="EMBL/GenBank/DDBJ databases">
        <authorList>
            <person name="Oliw E.H."/>
        </authorList>
    </citation>
    <scope>NUCLEOTIDE SEQUENCE [LARGE SCALE GENOMIC DNA]</scope>
    <source>
        <strain evidence="1 2">CMW7756B</strain>
    </source>
</reference>
<dbReference type="EMBL" id="LRQT01000068">
    <property type="protein sequence ID" value="KXA63284.1"/>
    <property type="molecule type" value="Genomic_DNA"/>
</dbReference>
<evidence type="ECO:0000313" key="1">
    <source>
        <dbReference type="EMBL" id="KXA63284.1"/>
    </source>
</evidence>
<dbReference type="AlphaFoldDB" id="A0A133S3U5"/>
<feature type="non-terminal residue" evidence="1">
    <location>
        <position position="1"/>
    </location>
</feature>
<organism evidence="1">
    <name type="scientific">Veillonella atypica</name>
    <dbReference type="NCBI Taxonomy" id="39777"/>
    <lineage>
        <taxon>Bacteria</taxon>
        <taxon>Bacillati</taxon>
        <taxon>Bacillota</taxon>
        <taxon>Negativicutes</taxon>
        <taxon>Veillonellales</taxon>
        <taxon>Veillonellaceae</taxon>
        <taxon>Veillonella</taxon>
    </lineage>
</organism>
<dbReference type="Proteomes" id="UP000070226">
    <property type="component" value="Unassembled WGS sequence"/>
</dbReference>
<sequence>NMCPGKWVHINHKGLTIRLCIEVCMKNLFTLYSYLSISILSII</sequence>
<evidence type="ECO:0000313" key="2">
    <source>
        <dbReference type="Proteomes" id="UP000070226"/>
    </source>
</evidence>
<comment type="caution">
    <text evidence="1">The sequence shown here is derived from an EMBL/GenBank/DDBJ whole genome shotgun (WGS) entry which is preliminary data.</text>
</comment>
<proteinExistence type="predicted"/>